<evidence type="ECO:0000313" key="1">
    <source>
        <dbReference type="EMBL" id="KAL2466214.1"/>
    </source>
</evidence>
<comment type="caution">
    <text evidence="1">The sequence shown here is derived from an EMBL/GenBank/DDBJ whole genome shotgun (WGS) entry which is preliminary data.</text>
</comment>
<sequence>MSEQFVMWLDRGLQKKAVGIQEAERNLRVVAKIVGLEKQIEATKYSHSTNMVQMSLPICVTCRVNHQSIECSSTNVDMSSPEQATYAQNFQRQQINLYSQTYNLE</sequence>
<name>A0ABD1PRG2_9LAMI</name>
<protein>
    <submittedName>
        <fullName evidence="1">Uncharacterized protein</fullName>
    </submittedName>
</protein>
<proteinExistence type="predicted"/>
<evidence type="ECO:0000313" key="2">
    <source>
        <dbReference type="Proteomes" id="UP001604336"/>
    </source>
</evidence>
<keyword evidence="2" id="KW-1185">Reference proteome</keyword>
<gene>
    <name evidence="1" type="ORF">Adt_42065</name>
</gene>
<dbReference type="EMBL" id="JBFOLK010000013">
    <property type="protein sequence ID" value="KAL2466214.1"/>
    <property type="molecule type" value="Genomic_DNA"/>
</dbReference>
<dbReference type="AlphaFoldDB" id="A0ABD1PRG2"/>
<reference evidence="2" key="1">
    <citation type="submission" date="2024-07" db="EMBL/GenBank/DDBJ databases">
        <title>Two chromosome-level genome assemblies of Korean endemic species Abeliophyllum distichum and Forsythia ovata (Oleaceae).</title>
        <authorList>
            <person name="Jang H."/>
        </authorList>
    </citation>
    <scope>NUCLEOTIDE SEQUENCE [LARGE SCALE GENOMIC DNA]</scope>
</reference>
<organism evidence="1 2">
    <name type="scientific">Abeliophyllum distichum</name>
    <dbReference type="NCBI Taxonomy" id="126358"/>
    <lineage>
        <taxon>Eukaryota</taxon>
        <taxon>Viridiplantae</taxon>
        <taxon>Streptophyta</taxon>
        <taxon>Embryophyta</taxon>
        <taxon>Tracheophyta</taxon>
        <taxon>Spermatophyta</taxon>
        <taxon>Magnoliopsida</taxon>
        <taxon>eudicotyledons</taxon>
        <taxon>Gunneridae</taxon>
        <taxon>Pentapetalae</taxon>
        <taxon>asterids</taxon>
        <taxon>lamiids</taxon>
        <taxon>Lamiales</taxon>
        <taxon>Oleaceae</taxon>
        <taxon>Forsythieae</taxon>
        <taxon>Abeliophyllum</taxon>
    </lineage>
</organism>
<accession>A0ABD1PRG2</accession>
<dbReference type="Proteomes" id="UP001604336">
    <property type="component" value="Unassembled WGS sequence"/>
</dbReference>